<sequence>MKPSDKDVDDSLISELKQTWDQLDNAYSVTPVPLHDWETFITERRQIIKRKLWRDLALFWLAAIPIVVGIVMLGYGLSLWFWLLEGLFLIAGVPLLISEIRSARRKEEEAYE</sequence>
<dbReference type="InterPro" id="IPR035238">
    <property type="entry name" value="DUF5345"/>
</dbReference>
<keyword evidence="1" id="KW-0472">Membrane</keyword>
<evidence type="ECO:0000256" key="1">
    <source>
        <dbReference type="SAM" id="Phobius"/>
    </source>
</evidence>
<reference evidence="2 3" key="1">
    <citation type="submission" date="2019-01" db="EMBL/GenBank/DDBJ databases">
        <title>Complete genome sequence of Cohnella hallensis HS21 isolated from Korean fir (Abies koreana) rhizospheric soil.</title>
        <authorList>
            <person name="Jiang L."/>
            <person name="Kang S.W."/>
            <person name="Kim S."/>
            <person name="Jung J."/>
            <person name="Kim C.Y."/>
            <person name="Kim D.H."/>
            <person name="Kim S.W."/>
            <person name="Lee J."/>
        </authorList>
    </citation>
    <scope>NUCLEOTIDE SEQUENCE [LARGE SCALE GENOMIC DNA]</scope>
    <source>
        <strain evidence="2 3">HS21</strain>
    </source>
</reference>
<dbReference type="Proteomes" id="UP000289856">
    <property type="component" value="Chromosome"/>
</dbReference>
<name>A0A3T1DB10_9BACL</name>
<keyword evidence="1" id="KW-1133">Transmembrane helix</keyword>
<keyword evidence="1" id="KW-0812">Transmembrane</keyword>
<evidence type="ECO:0000313" key="2">
    <source>
        <dbReference type="EMBL" id="BBI35259.1"/>
    </source>
</evidence>
<accession>A0A3T1DB10</accession>
<keyword evidence="3" id="KW-1185">Reference proteome</keyword>
<organism evidence="2 3">
    <name type="scientific">Cohnella abietis</name>
    <dbReference type="NCBI Taxonomy" id="2507935"/>
    <lineage>
        <taxon>Bacteria</taxon>
        <taxon>Bacillati</taxon>
        <taxon>Bacillota</taxon>
        <taxon>Bacilli</taxon>
        <taxon>Bacillales</taxon>
        <taxon>Paenibacillaceae</taxon>
        <taxon>Cohnella</taxon>
    </lineage>
</organism>
<gene>
    <name evidence="2" type="ORF">KCTCHS21_46580</name>
</gene>
<proteinExistence type="predicted"/>
<dbReference type="RefSeq" id="WP_130613757.1">
    <property type="nucleotide sequence ID" value="NZ_AP019400.1"/>
</dbReference>
<dbReference type="OrthoDB" id="2679654at2"/>
<dbReference type="EMBL" id="AP019400">
    <property type="protein sequence ID" value="BBI35259.1"/>
    <property type="molecule type" value="Genomic_DNA"/>
</dbReference>
<dbReference type="AlphaFoldDB" id="A0A3T1DB10"/>
<protein>
    <submittedName>
        <fullName evidence="2">Uncharacterized protein</fullName>
    </submittedName>
</protein>
<dbReference type="KEGG" id="cohn:KCTCHS21_46580"/>
<evidence type="ECO:0000313" key="3">
    <source>
        <dbReference type="Proteomes" id="UP000289856"/>
    </source>
</evidence>
<feature type="transmembrane region" description="Helical" evidence="1">
    <location>
        <begin position="52"/>
        <end position="73"/>
    </location>
</feature>
<dbReference type="Pfam" id="PF17280">
    <property type="entry name" value="DUF5345"/>
    <property type="match status" value="1"/>
</dbReference>
<feature type="transmembrane region" description="Helical" evidence="1">
    <location>
        <begin position="79"/>
        <end position="97"/>
    </location>
</feature>